<proteinExistence type="predicted"/>
<dbReference type="InterPro" id="IPR023829">
    <property type="entry name" value="PGA_PgaD"/>
</dbReference>
<dbReference type="EMBL" id="UOFV01000054">
    <property type="protein sequence ID" value="VAW95317.1"/>
    <property type="molecule type" value="Genomic_DNA"/>
</dbReference>
<sequence>MNTLIIQSPHNQGTLRKYTQSSMTMMLWALWVYLLLPVLTPLLVYVSNDIQIISQVEHSLSIKQFIAVFPFIALMVLGNWLWSKYNTLLYLRRHKKGQKNSIHQHTSLNYFDVSAKELACWQQLKRMTVKLTEQGDVSCVKEHKLLEKGY</sequence>
<accession>A0A3B1A6U5</accession>
<protein>
    <recommendedName>
        <fullName evidence="3">Poly-beta-1,6-N-acetyl-D-glucosamine biosynthesis protein PgaD</fullName>
    </recommendedName>
</protein>
<evidence type="ECO:0000313" key="2">
    <source>
        <dbReference type="EMBL" id="VAW95317.1"/>
    </source>
</evidence>
<dbReference type="AlphaFoldDB" id="A0A3B1A6U5"/>
<evidence type="ECO:0000256" key="1">
    <source>
        <dbReference type="SAM" id="Phobius"/>
    </source>
</evidence>
<reference evidence="2" key="1">
    <citation type="submission" date="2018-06" db="EMBL/GenBank/DDBJ databases">
        <authorList>
            <person name="Zhirakovskaya E."/>
        </authorList>
    </citation>
    <scope>NUCLEOTIDE SEQUENCE</scope>
</reference>
<keyword evidence="1" id="KW-0812">Transmembrane</keyword>
<dbReference type="NCBIfam" id="TIGR03940">
    <property type="entry name" value="PGA_PgaD"/>
    <property type="match status" value="1"/>
</dbReference>
<dbReference type="Pfam" id="PF13994">
    <property type="entry name" value="PgaD"/>
    <property type="match status" value="1"/>
</dbReference>
<keyword evidence="1" id="KW-0472">Membrane</keyword>
<feature type="transmembrane region" description="Helical" evidence="1">
    <location>
        <begin position="25"/>
        <end position="45"/>
    </location>
</feature>
<dbReference type="GO" id="GO:0043709">
    <property type="term" value="P:cell adhesion involved in single-species biofilm formation"/>
    <property type="evidence" value="ECO:0007669"/>
    <property type="project" value="InterPro"/>
</dbReference>
<gene>
    <name evidence="2" type="ORF">MNBD_GAMMA19-1943</name>
</gene>
<evidence type="ECO:0008006" key="3">
    <source>
        <dbReference type="Google" id="ProtNLM"/>
    </source>
</evidence>
<feature type="transmembrane region" description="Helical" evidence="1">
    <location>
        <begin position="65"/>
        <end position="83"/>
    </location>
</feature>
<name>A0A3B1A6U5_9ZZZZ</name>
<keyword evidence="1" id="KW-1133">Transmembrane helix</keyword>
<organism evidence="2">
    <name type="scientific">hydrothermal vent metagenome</name>
    <dbReference type="NCBI Taxonomy" id="652676"/>
    <lineage>
        <taxon>unclassified sequences</taxon>
        <taxon>metagenomes</taxon>
        <taxon>ecological metagenomes</taxon>
    </lineage>
</organism>